<protein>
    <recommendedName>
        <fullName evidence="4">Transmembrane protein</fullName>
    </recommendedName>
</protein>
<dbReference type="Proteomes" id="UP000683925">
    <property type="component" value="Unassembled WGS sequence"/>
</dbReference>
<proteinExistence type="predicted"/>
<sequence>MHYTISINLKMQQGNLLFNINAQMKFNVRYLITLMILIHGLIRVIFMVKCQYMDTKILQFELI</sequence>
<accession>A0A8S1SMU8</accession>
<gene>
    <name evidence="2" type="ORF">POCTA_138.1.T0120007</name>
</gene>
<dbReference type="EMBL" id="CAJJDP010000011">
    <property type="protein sequence ID" value="CAD8140637.1"/>
    <property type="molecule type" value="Genomic_DNA"/>
</dbReference>
<reference evidence="2" key="1">
    <citation type="submission" date="2021-01" db="EMBL/GenBank/DDBJ databases">
        <authorList>
            <consortium name="Genoscope - CEA"/>
            <person name="William W."/>
        </authorList>
    </citation>
    <scope>NUCLEOTIDE SEQUENCE</scope>
</reference>
<keyword evidence="1" id="KW-0812">Transmembrane</keyword>
<feature type="transmembrane region" description="Helical" evidence="1">
    <location>
        <begin position="28"/>
        <end position="46"/>
    </location>
</feature>
<evidence type="ECO:0000313" key="2">
    <source>
        <dbReference type="EMBL" id="CAD8140637.1"/>
    </source>
</evidence>
<dbReference type="AlphaFoldDB" id="A0A8S1SMU8"/>
<evidence type="ECO:0000313" key="3">
    <source>
        <dbReference type="Proteomes" id="UP000683925"/>
    </source>
</evidence>
<keyword evidence="1" id="KW-0472">Membrane</keyword>
<name>A0A8S1SMU8_PAROT</name>
<evidence type="ECO:0000256" key="1">
    <source>
        <dbReference type="SAM" id="Phobius"/>
    </source>
</evidence>
<keyword evidence="3" id="KW-1185">Reference proteome</keyword>
<evidence type="ECO:0008006" key="4">
    <source>
        <dbReference type="Google" id="ProtNLM"/>
    </source>
</evidence>
<comment type="caution">
    <text evidence="2">The sequence shown here is derived from an EMBL/GenBank/DDBJ whole genome shotgun (WGS) entry which is preliminary data.</text>
</comment>
<keyword evidence="1" id="KW-1133">Transmembrane helix</keyword>
<organism evidence="2 3">
    <name type="scientific">Paramecium octaurelia</name>
    <dbReference type="NCBI Taxonomy" id="43137"/>
    <lineage>
        <taxon>Eukaryota</taxon>
        <taxon>Sar</taxon>
        <taxon>Alveolata</taxon>
        <taxon>Ciliophora</taxon>
        <taxon>Intramacronucleata</taxon>
        <taxon>Oligohymenophorea</taxon>
        <taxon>Peniculida</taxon>
        <taxon>Parameciidae</taxon>
        <taxon>Paramecium</taxon>
    </lineage>
</organism>